<dbReference type="EMBL" id="JBBPBN010000032">
    <property type="protein sequence ID" value="KAK9003836.1"/>
    <property type="molecule type" value="Genomic_DNA"/>
</dbReference>
<comment type="caution">
    <text evidence="1">The sequence shown here is derived from an EMBL/GenBank/DDBJ whole genome shotgun (WGS) entry which is preliminary data.</text>
</comment>
<organism evidence="1 2">
    <name type="scientific">Hibiscus sabdariffa</name>
    <name type="common">roselle</name>
    <dbReference type="NCBI Taxonomy" id="183260"/>
    <lineage>
        <taxon>Eukaryota</taxon>
        <taxon>Viridiplantae</taxon>
        <taxon>Streptophyta</taxon>
        <taxon>Embryophyta</taxon>
        <taxon>Tracheophyta</taxon>
        <taxon>Spermatophyta</taxon>
        <taxon>Magnoliopsida</taxon>
        <taxon>eudicotyledons</taxon>
        <taxon>Gunneridae</taxon>
        <taxon>Pentapetalae</taxon>
        <taxon>rosids</taxon>
        <taxon>malvids</taxon>
        <taxon>Malvales</taxon>
        <taxon>Malvaceae</taxon>
        <taxon>Malvoideae</taxon>
        <taxon>Hibiscus</taxon>
    </lineage>
</organism>
<protein>
    <submittedName>
        <fullName evidence="1">Uncharacterized protein</fullName>
    </submittedName>
</protein>
<proteinExistence type="predicted"/>
<gene>
    <name evidence="1" type="ORF">V6N11_018732</name>
</gene>
<sequence length="70" mass="7818">MEPPSLAIPSKNVAATCFFHPKVPCRQVSSQRWPIMVLAGECWPPVIELCSSFKSFELILRCSELGELVL</sequence>
<evidence type="ECO:0000313" key="2">
    <source>
        <dbReference type="Proteomes" id="UP001396334"/>
    </source>
</evidence>
<reference evidence="1 2" key="1">
    <citation type="journal article" date="2024" name="G3 (Bethesda)">
        <title>Genome assembly of Hibiscus sabdariffa L. provides insights into metabolisms of medicinal natural products.</title>
        <authorList>
            <person name="Kim T."/>
        </authorList>
    </citation>
    <scope>NUCLEOTIDE SEQUENCE [LARGE SCALE GENOMIC DNA]</scope>
    <source>
        <strain evidence="1">TK-2024</strain>
        <tissue evidence="1">Old leaves</tissue>
    </source>
</reference>
<accession>A0ABR2QT42</accession>
<keyword evidence="2" id="KW-1185">Reference proteome</keyword>
<dbReference type="Proteomes" id="UP001396334">
    <property type="component" value="Unassembled WGS sequence"/>
</dbReference>
<evidence type="ECO:0000313" key="1">
    <source>
        <dbReference type="EMBL" id="KAK9003836.1"/>
    </source>
</evidence>
<name>A0ABR2QT42_9ROSI</name>